<comment type="caution">
    <text evidence="1">The sequence shown here is derived from an EMBL/GenBank/DDBJ whole genome shotgun (WGS) entry which is preliminary data.</text>
</comment>
<organism evidence="1 2">
    <name type="scientific">Candidatus Lloydbacteria bacterium RIFCSPHIGHO2_02_FULL_50_13</name>
    <dbReference type="NCBI Taxonomy" id="1798661"/>
    <lineage>
        <taxon>Bacteria</taxon>
        <taxon>Candidatus Lloydiibacteriota</taxon>
    </lineage>
</organism>
<dbReference type="AlphaFoldDB" id="A0A1G2D1A9"/>
<dbReference type="STRING" id="1798661.A3D65_06370"/>
<proteinExistence type="predicted"/>
<evidence type="ECO:0000313" key="2">
    <source>
        <dbReference type="Proteomes" id="UP000177996"/>
    </source>
</evidence>
<reference evidence="1 2" key="1">
    <citation type="journal article" date="2016" name="Nat. Commun.">
        <title>Thousands of microbial genomes shed light on interconnected biogeochemical processes in an aquifer system.</title>
        <authorList>
            <person name="Anantharaman K."/>
            <person name="Brown C.T."/>
            <person name="Hug L.A."/>
            <person name="Sharon I."/>
            <person name="Castelle C.J."/>
            <person name="Probst A.J."/>
            <person name="Thomas B.C."/>
            <person name="Singh A."/>
            <person name="Wilkins M.J."/>
            <person name="Karaoz U."/>
            <person name="Brodie E.L."/>
            <person name="Williams K.H."/>
            <person name="Hubbard S.S."/>
            <person name="Banfield J.F."/>
        </authorList>
    </citation>
    <scope>NUCLEOTIDE SEQUENCE [LARGE SCALE GENOMIC DNA]</scope>
</reference>
<accession>A0A1G2D1A9</accession>
<name>A0A1G2D1A9_9BACT</name>
<sequence length="115" mass="14087">MNRILLQYIRSTFRRLAWPMLRTYLTLKHWLLEPYYAGLAVQAHYLYRTSDLFRLRWEALGYQYAEESFHNGEIGFHFVRKAQKEHWYIRFRIFLDATLGRPARPYEMNDDGGHR</sequence>
<dbReference type="Proteomes" id="UP000177996">
    <property type="component" value="Unassembled WGS sequence"/>
</dbReference>
<gene>
    <name evidence="1" type="ORF">A3D65_06370</name>
</gene>
<dbReference type="EMBL" id="MHLL01000059">
    <property type="protein sequence ID" value="OGZ07436.1"/>
    <property type="molecule type" value="Genomic_DNA"/>
</dbReference>
<protein>
    <submittedName>
        <fullName evidence="1">Uncharacterized protein</fullName>
    </submittedName>
</protein>
<evidence type="ECO:0000313" key="1">
    <source>
        <dbReference type="EMBL" id="OGZ07436.1"/>
    </source>
</evidence>